<proteinExistence type="predicted"/>
<accession>A0ABV8X1B9</accession>
<dbReference type="SUPFAM" id="SSF52540">
    <property type="entry name" value="P-loop containing nucleoside triphosphate hydrolases"/>
    <property type="match status" value="1"/>
</dbReference>
<evidence type="ECO:0000313" key="2">
    <source>
        <dbReference type="EMBL" id="MFC4408904.1"/>
    </source>
</evidence>
<dbReference type="EMBL" id="JBHSEC010000001">
    <property type="protein sequence ID" value="MFC4408904.1"/>
    <property type="molecule type" value="Genomic_DNA"/>
</dbReference>
<keyword evidence="2" id="KW-0418">Kinase</keyword>
<reference evidence="3" key="1">
    <citation type="journal article" date="2019" name="Int. J. Syst. Evol. Microbiol.">
        <title>The Global Catalogue of Microorganisms (GCM) 10K type strain sequencing project: providing services to taxonomists for standard genome sequencing and annotation.</title>
        <authorList>
            <consortium name="The Broad Institute Genomics Platform"/>
            <consortium name="The Broad Institute Genome Sequencing Center for Infectious Disease"/>
            <person name="Wu L."/>
            <person name="Ma J."/>
        </authorList>
    </citation>
    <scope>NUCLEOTIDE SEQUENCE [LARGE SCALE GENOMIC DNA]</scope>
    <source>
        <strain evidence="3">CCUG 59778</strain>
    </source>
</reference>
<keyword evidence="2" id="KW-0808">Transferase</keyword>
<evidence type="ECO:0000313" key="3">
    <source>
        <dbReference type="Proteomes" id="UP001595817"/>
    </source>
</evidence>
<name>A0ABV8X1B9_9LACT</name>
<dbReference type="GO" id="GO:0016301">
    <property type="term" value="F:kinase activity"/>
    <property type="evidence" value="ECO:0007669"/>
    <property type="project" value="UniProtKB-KW"/>
</dbReference>
<dbReference type="InterPro" id="IPR027417">
    <property type="entry name" value="P-loop_NTPase"/>
</dbReference>
<gene>
    <name evidence="2" type="ORF">ACFOZY_00500</name>
</gene>
<dbReference type="NCBIfam" id="NF005807">
    <property type="entry name" value="PRK07667.1"/>
    <property type="match status" value="1"/>
</dbReference>
<comment type="caution">
    <text evidence="2">The sequence shown here is derived from an EMBL/GenBank/DDBJ whole genome shotgun (WGS) entry which is preliminary data.</text>
</comment>
<feature type="domain" description="Phosphoribulokinase/uridine kinase" evidence="1">
    <location>
        <begin position="22"/>
        <end position="196"/>
    </location>
</feature>
<evidence type="ECO:0000259" key="1">
    <source>
        <dbReference type="Pfam" id="PF00485"/>
    </source>
</evidence>
<protein>
    <submittedName>
        <fullName evidence="2">Kinase</fullName>
    </submittedName>
</protein>
<dbReference type="RefSeq" id="WP_378151095.1">
    <property type="nucleotide sequence ID" value="NZ_JBHSEC010000001.1"/>
</dbReference>
<organism evidence="2 3">
    <name type="scientific">Chungangia koreensis</name>
    <dbReference type="NCBI Taxonomy" id="752657"/>
    <lineage>
        <taxon>Bacteria</taxon>
        <taxon>Bacillati</taxon>
        <taxon>Bacillota</taxon>
        <taxon>Bacilli</taxon>
        <taxon>Lactobacillales</taxon>
        <taxon>Chungangia</taxon>
    </lineage>
</organism>
<keyword evidence="3" id="KW-1185">Reference proteome</keyword>
<dbReference type="InterPro" id="IPR006083">
    <property type="entry name" value="PRK/URK"/>
</dbReference>
<dbReference type="Gene3D" id="3.40.50.300">
    <property type="entry name" value="P-loop containing nucleotide triphosphate hydrolases"/>
    <property type="match status" value="1"/>
</dbReference>
<sequence length="201" mass="24028">MNKSLKELLHILPELQPGERKIIGIDGLSRSGKTTLSEGLSNCLIEQDIPHQIFHIDDFVVERAKRYGTGHEEWFEYYCIQWDVDWLRQNFFDQLRGAEELRLPLYDRETDTRTNQHVKLPPSCLIFIDGVFLQRQEWRNFFDLMVYVDCQEDVRLERELRTLSKTMEQLESRYHKGEDYYLKTVNPKERADLIIKGDDEE</sequence>
<dbReference type="PANTHER" id="PTHR10285">
    <property type="entry name" value="URIDINE KINASE"/>
    <property type="match status" value="1"/>
</dbReference>
<dbReference type="Pfam" id="PF00485">
    <property type="entry name" value="PRK"/>
    <property type="match status" value="1"/>
</dbReference>
<dbReference type="Proteomes" id="UP001595817">
    <property type="component" value="Unassembled WGS sequence"/>
</dbReference>